<evidence type="ECO:0000313" key="2">
    <source>
        <dbReference type="EMBL" id="PWY72383.1"/>
    </source>
</evidence>
<proteinExistence type="predicted"/>
<reference evidence="2 3" key="1">
    <citation type="submission" date="2016-12" db="EMBL/GenBank/DDBJ databases">
        <title>The genomes of Aspergillus section Nigri reveals drivers in fungal speciation.</title>
        <authorList>
            <consortium name="DOE Joint Genome Institute"/>
            <person name="Vesth T.C."/>
            <person name="Nybo J."/>
            <person name="Theobald S."/>
            <person name="Brandl J."/>
            <person name="Frisvad J.C."/>
            <person name="Nielsen K.F."/>
            <person name="Lyhne E.K."/>
            <person name="Kogle M.E."/>
            <person name="Kuo A."/>
            <person name="Riley R."/>
            <person name="Clum A."/>
            <person name="Nolan M."/>
            <person name="Lipzen A."/>
            <person name="Salamov A."/>
            <person name="Henrissat B."/>
            <person name="Wiebenga A."/>
            <person name="De Vries R.P."/>
            <person name="Grigoriev I.V."/>
            <person name="Mortensen U.H."/>
            <person name="Andersen M.R."/>
            <person name="Baker S.E."/>
        </authorList>
    </citation>
    <scope>NUCLEOTIDE SEQUENCE [LARGE SCALE GENOMIC DNA]</scope>
    <source>
        <strain evidence="2 3">CBS 117.55</strain>
    </source>
</reference>
<dbReference type="GeneID" id="37063616"/>
<accession>A0A317VDD6</accession>
<gene>
    <name evidence="2" type="ORF">BO70DRAFT_342415</name>
</gene>
<evidence type="ECO:0000313" key="3">
    <source>
        <dbReference type="Proteomes" id="UP000247233"/>
    </source>
</evidence>
<dbReference type="Proteomes" id="UP000247233">
    <property type="component" value="Unassembled WGS sequence"/>
</dbReference>
<dbReference type="EMBL" id="MSFL01000026">
    <property type="protein sequence ID" value="PWY72383.1"/>
    <property type="molecule type" value="Genomic_DNA"/>
</dbReference>
<dbReference type="AlphaFoldDB" id="A0A317VDD6"/>
<feature type="region of interest" description="Disordered" evidence="1">
    <location>
        <begin position="1"/>
        <end position="49"/>
    </location>
</feature>
<evidence type="ECO:0000256" key="1">
    <source>
        <dbReference type="SAM" id="MobiDB-lite"/>
    </source>
</evidence>
<dbReference type="VEuPathDB" id="FungiDB:BO70DRAFT_342415"/>
<comment type="caution">
    <text evidence="2">The sequence shown here is derived from an EMBL/GenBank/DDBJ whole genome shotgun (WGS) entry which is preliminary data.</text>
</comment>
<protein>
    <submittedName>
        <fullName evidence="2">Uncharacterized protein</fullName>
    </submittedName>
</protein>
<feature type="compositionally biased region" description="Low complexity" evidence="1">
    <location>
        <begin position="20"/>
        <end position="32"/>
    </location>
</feature>
<organism evidence="2 3">
    <name type="scientific">Aspergillus heteromorphus CBS 117.55</name>
    <dbReference type="NCBI Taxonomy" id="1448321"/>
    <lineage>
        <taxon>Eukaryota</taxon>
        <taxon>Fungi</taxon>
        <taxon>Dikarya</taxon>
        <taxon>Ascomycota</taxon>
        <taxon>Pezizomycotina</taxon>
        <taxon>Eurotiomycetes</taxon>
        <taxon>Eurotiomycetidae</taxon>
        <taxon>Eurotiales</taxon>
        <taxon>Aspergillaceae</taxon>
        <taxon>Aspergillus</taxon>
        <taxon>Aspergillus subgen. Circumdati</taxon>
    </lineage>
</organism>
<feature type="compositionally biased region" description="Acidic residues" evidence="1">
    <location>
        <begin position="33"/>
        <end position="46"/>
    </location>
</feature>
<sequence length="657" mass="73729">MSDEQRTSLKCLLCNEPGNSQEVSESPEQTEQSSDDEQSESDDDFGEWCPGDGVCPPSSQFDAYHYASYELWKRAVLMKPASSNPVVSYIEAFVLMLENVPPFFHNPPEGVNLDGGPKSPLTLQSSLRIGTTEDTSCDQSERPIDYFQCLGFPTPSVYKTDTETQLPATHLCSVPIRSRYLTSIILAWSYIISCRWVEILQQAGQKSLILHGQGAQLTECFWSIVIRSQWMAQVKVRKEASYAPWMLREERMEVERHHNSYWTAVSPNSSLAFEFLLEFCISEGLEAELLIGLASVLMLTSRNTPPPKLAPPIEISKSTGPFSEKKTIFHKIFHSIDKSISLSATQDAIDSLLCSAFFNPAVPCNCVSAASLGIKEALSLADGIDNERLLRAIAVRNPHLNILWTAAICTGQAATLLRLALKRLPPICLVAAFWTNTTQSFLQIAYDLDCATVQNINRAEEFKTSFFCRPHASVPWAPSPPFGTTNTQNLSLEVRAHISHRHNPQSWRIFWVLKNGARIPAGAQHQVNPCCVSIAQDAGSRELSREEAFENITSYKTDPSHSVPNKQMDDEQSWDATSRLFNWHRNHDDGIWLDDGGGDIEIIRRIQLHPWVVDPFDDNGQDEPVEADNHRELDRDSIIQWRSKVENHRQSGDISSP</sequence>
<dbReference type="OrthoDB" id="3549294at2759"/>
<name>A0A317VDD6_9EURO</name>
<dbReference type="RefSeq" id="XP_025396485.1">
    <property type="nucleotide sequence ID" value="XM_025541379.1"/>
</dbReference>
<dbReference type="STRING" id="1448321.A0A317VDD6"/>
<keyword evidence="3" id="KW-1185">Reference proteome</keyword>